<accession>A0A061SH84</accession>
<feature type="transmembrane region" description="Helical" evidence="12">
    <location>
        <begin position="358"/>
        <end position="380"/>
    </location>
</feature>
<evidence type="ECO:0000256" key="11">
    <source>
        <dbReference type="SAM" id="MobiDB-lite"/>
    </source>
</evidence>
<comment type="function">
    <text evidence="10">Component of the transition zone in primary cilia. Required for ciliogenesis.</text>
</comment>
<dbReference type="GO" id="GO:0060271">
    <property type="term" value="P:cilium assembly"/>
    <property type="evidence" value="ECO:0007669"/>
    <property type="project" value="TreeGrafter"/>
</dbReference>
<keyword evidence="8 12" id="KW-0472">Membrane</keyword>
<evidence type="ECO:0000256" key="5">
    <source>
        <dbReference type="ARBA" id="ARBA00022794"/>
    </source>
</evidence>
<proteinExistence type="inferred from homology"/>
<feature type="compositionally biased region" description="Basic and acidic residues" evidence="11">
    <location>
        <begin position="152"/>
        <end position="175"/>
    </location>
</feature>
<evidence type="ECO:0000256" key="6">
    <source>
        <dbReference type="ARBA" id="ARBA00022989"/>
    </source>
</evidence>
<reference evidence="13" key="1">
    <citation type="submission" date="2014-05" db="EMBL/GenBank/DDBJ databases">
        <title>The transcriptome of the halophilic microalga Tetraselmis sp. GSL018 isolated from the Great Salt Lake, Utah.</title>
        <authorList>
            <person name="Jinkerson R.E."/>
            <person name="D'Adamo S."/>
            <person name="Posewitz M.C."/>
        </authorList>
    </citation>
    <scope>NUCLEOTIDE SEQUENCE</scope>
    <source>
        <strain evidence="13">GSL018</strain>
    </source>
</reference>
<dbReference type="GO" id="GO:0016020">
    <property type="term" value="C:membrane"/>
    <property type="evidence" value="ECO:0007669"/>
    <property type="project" value="UniProtKB-SubCell"/>
</dbReference>
<dbReference type="InterPro" id="IPR029409">
    <property type="entry name" value="TMEM237"/>
</dbReference>
<dbReference type="Pfam" id="PF15383">
    <property type="entry name" value="TMEM237"/>
    <property type="match status" value="1"/>
</dbReference>
<evidence type="ECO:0000256" key="9">
    <source>
        <dbReference type="ARBA" id="ARBA00023273"/>
    </source>
</evidence>
<comment type="similarity">
    <text evidence="3">Belongs to the TMEM237 family.</text>
</comment>
<evidence type="ECO:0000256" key="3">
    <source>
        <dbReference type="ARBA" id="ARBA00008783"/>
    </source>
</evidence>
<evidence type="ECO:0000256" key="7">
    <source>
        <dbReference type="ARBA" id="ARBA00023069"/>
    </source>
</evidence>
<keyword evidence="9" id="KW-0966">Cell projection</keyword>
<keyword evidence="6 12" id="KW-1133">Transmembrane helix</keyword>
<evidence type="ECO:0000256" key="4">
    <source>
        <dbReference type="ARBA" id="ARBA00022692"/>
    </source>
</evidence>
<evidence type="ECO:0000256" key="1">
    <source>
        <dbReference type="ARBA" id="ARBA00004138"/>
    </source>
</evidence>
<sequence length="494" mass="56161">MSRGQSDTLPPLKTKETRTRFSDGEPKTRGKDESGTEDIGNEAGPSHKRSGQRHRQPDDPKNSDGNKRKEQKEGKRKKTSQKHRENTDPEVGRSGELELVGGAGKADSDKEGKENNPDVDFERIRRTRRTHKKKRQDDSGARISSRVQKSNLSEEHTSGSGRDRNFPGETSDIRGKQHQQTTFANASIYTYHEETGLLTTDAGGGDATNPRNRSTYLELPNSHFIRVDCDKKRRKLFWFLCRKEPKEGQSWHAQNLDDNNGNIVFLRNIVDRFQSFAAFVSLCAQGLLGGLGLTNLLMTYFANVNLSAVDFLRYYSPMAMVLNRYYYVMVSFALVAAINKYARNLTLNWDSFGRRQRVFDGVLILLYFTAYVCSVIITPFDDLLTYNAMRIPDFYKMKLTDEFRQKLAIWHVLSFVRMGSVLAAWLLASSEYTPMTLLLYWRFTSPHCLVQPPVSKDEQQCPEEWPQPSGSTRPLTMSGSPPMTSPRPRSSASP</sequence>
<evidence type="ECO:0000256" key="12">
    <source>
        <dbReference type="SAM" id="Phobius"/>
    </source>
</evidence>
<dbReference type="PANTHER" id="PTHR28388:SF1">
    <property type="entry name" value="TRANSMEMBRANE PROTEIN 237"/>
    <property type="match status" value="1"/>
</dbReference>
<dbReference type="PANTHER" id="PTHR28388">
    <property type="entry name" value="TRANSMEMBRANE PROTEIN 237"/>
    <property type="match status" value="1"/>
</dbReference>
<feature type="transmembrane region" description="Helical" evidence="12">
    <location>
        <begin position="407"/>
        <end position="428"/>
    </location>
</feature>
<evidence type="ECO:0000256" key="10">
    <source>
        <dbReference type="ARBA" id="ARBA00025631"/>
    </source>
</evidence>
<feature type="compositionally biased region" description="Basic and acidic residues" evidence="11">
    <location>
        <begin position="13"/>
        <end position="34"/>
    </location>
</feature>
<feature type="compositionally biased region" description="Basic and acidic residues" evidence="11">
    <location>
        <begin position="55"/>
        <end position="73"/>
    </location>
</feature>
<feature type="region of interest" description="Disordered" evidence="11">
    <location>
        <begin position="454"/>
        <end position="494"/>
    </location>
</feature>
<dbReference type="AlphaFoldDB" id="A0A061SH84"/>
<feature type="transmembrane region" description="Helical" evidence="12">
    <location>
        <begin position="276"/>
        <end position="302"/>
    </location>
</feature>
<feature type="compositionally biased region" description="Low complexity" evidence="11">
    <location>
        <begin position="474"/>
        <end position="494"/>
    </location>
</feature>
<gene>
    <name evidence="13" type="ORF">TSPGSL018_6172</name>
</gene>
<protein>
    <submittedName>
        <fullName evidence="13">Uncharacterized protein</fullName>
    </submittedName>
</protein>
<keyword evidence="4 12" id="KW-0812">Transmembrane</keyword>
<name>A0A061SH84_9CHLO</name>
<keyword evidence="7" id="KW-0969">Cilium</keyword>
<dbReference type="EMBL" id="GBEZ01002856">
    <property type="protein sequence ID" value="JAC82235.1"/>
    <property type="molecule type" value="Transcribed_RNA"/>
</dbReference>
<feature type="compositionally biased region" description="Basic and acidic residues" evidence="11">
    <location>
        <begin position="106"/>
        <end position="124"/>
    </location>
</feature>
<dbReference type="GO" id="GO:0035869">
    <property type="term" value="C:ciliary transition zone"/>
    <property type="evidence" value="ECO:0007669"/>
    <property type="project" value="TreeGrafter"/>
</dbReference>
<organism evidence="13">
    <name type="scientific">Tetraselmis sp. GSL018</name>
    <dbReference type="NCBI Taxonomy" id="582737"/>
    <lineage>
        <taxon>Eukaryota</taxon>
        <taxon>Viridiplantae</taxon>
        <taxon>Chlorophyta</taxon>
        <taxon>core chlorophytes</taxon>
        <taxon>Chlorodendrophyceae</taxon>
        <taxon>Chlorodendrales</taxon>
        <taxon>Chlorodendraceae</taxon>
        <taxon>Tetraselmis</taxon>
    </lineage>
</organism>
<evidence type="ECO:0000256" key="2">
    <source>
        <dbReference type="ARBA" id="ARBA00004141"/>
    </source>
</evidence>
<feature type="transmembrane region" description="Helical" evidence="12">
    <location>
        <begin position="314"/>
        <end position="338"/>
    </location>
</feature>
<feature type="compositionally biased region" description="Basic and acidic residues" evidence="11">
    <location>
        <begin position="82"/>
        <end position="96"/>
    </location>
</feature>
<evidence type="ECO:0000313" key="13">
    <source>
        <dbReference type="EMBL" id="JAC82235.1"/>
    </source>
</evidence>
<comment type="subcellular location">
    <subcellularLocation>
        <location evidence="1">Cell projection</location>
        <location evidence="1">Cilium</location>
    </subcellularLocation>
    <subcellularLocation>
        <location evidence="2">Membrane</location>
        <topology evidence="2">Multi-pass membrane protein</topology>
    </subcellularLocation>
</comment>
<evidence type="ECO:0000256" key="8">
    <source>
        <dbReference type="ARBA" id="ARBA00023136"/>
    </source>
</evidence>
<keyword evidence="5" id="KW-0970">Cilium biogenesis/degradation</keyword>
<feature type="compositionally biased region" description="Basic residues" evidence="11">
    <location>
        <begin position="125"/>
        <end position="134"/>
    </location>
</feature>
<feature type="region of interest" description="Disordered" evidence="11">
    <location>
        <begin position="1"/>
        <end position="179"/>
    </location>
</feature>